<keyword evidence="3" id="KW-0238">DNA-binding</keyword>
<dbReference type="EnsemblPlants" id="AES79929">
    <property type="protein sequence ID" value="AES79929"/>
    <property type="gene ID" value="MTR_7g074790"/>
</dbReference>
<dbReference type="InterPro" id="IPR004330">
    <property type="entry name" value="FAR1_DNA_bnd_dom"/>
</dbReference>
<accession>G7KZB3</accession>
<dbReference type="PANTHER" id="PTHR47718:SF2">
    <property type="entry name" value="PROTEIN FAR1-RELATED SEQUENCE 5-LIKE"/>
    <property type="match status" value="1"/>
</dbReference>
<dbReference type="Pfam" id="PF03101">
    <property type="entry name" value="FAR1"/>
    <property type="match status" value="1"/>
</dbReference>
<proteinExistence type="predicted"/>
<dbReference type="AlphaFoldDB" id="G7KZB3"/>
<dbReference type="EMBL" id="CM001223">
    <property type="protein sequence ID" value="AES79929.1"/>
    <property type="molecule type" value="Genomic_DNA"/>
</dbReference>
<protein>
    <submittedName>
        <fullName evidence="3">FAR1 DNA-binding domain protein</fullName>
    </submittedName>
</protein>
<reference evidence="4" key="3">
    <citation type="submission" date="2015-04" db="UniProtKB">
        <authorList>
            <consortium name="EnsemblPlants"/>
        </authorList>
    </citation>
    <scope>IDENTIFICATION</scope>
    <source>
        <strain evidence="4">cv. Jemalong A17</strain>
    </source>
</reference>
<evidence type="ECO:0000259" key="2">
    <source>
        <dbReference type="Pfam" id="PF03101"/>
    </source>
</evidence>
<dbReference type="Proteomes" id="UP000002051">
    <property type="component" value="Unassembled WGS sequence"/>
</dbReference>
<reference evidence="3 5" key="2">
    <citation type="journal article" date="2014" name="BMC Genomics">
        <title>An improved genome release (version Mt4.0) for the model legume Medicago truncatula.</title>
        <authorList>
            <person name="Tang H."/>
            <person name="Krishnakumar V."/>
            <person name="Bidwell S."/>
            <person name="Rosen B."/>
            <person name="Chan A."/>
            <person name="Zhou S."/>
            <person name="Gentzbittel L."/>
            <person name="Childs K.L."/>
            <person name="Yandell M."/>
            <person name="Gundlach H."/>
            <person name="Mayer K.F."/>
            <person name="Schwartz D.C."/>
            <person name="Town C.D."/>
        </authorList>
    </citation>
    <scope>GENOME REANNOTATION</scope>
    <source>
        <strain evidence="4 5">cv. Jemalong A17</strain>
    </source>
</reference>
<gene>
    <name evidence="3" type="ordered locus">MTR_7g074790</name>
</gene>
<feature type="domain" description="FAR1" evidence="2">
    <location>
        <begin position="24"/>
        <end position="96"/>
    </location>
</feature>
<reference evidence="3 5" key="1">
    <citation type="journal article" date="2011" name="Nature">
        <title>The Medicago genome provides insight into the evolution of rhizobial symbioses.</title>
        <authorList>
            <person name="Young N.D."/>
            <person name="Debelle F."/>
            <person name="Oldroyd G.E."/>
            <person name="Geurts R."/>
            <person name="Cannon S.B."/>
            <person name="Udvardi M.K."/>
            <person name="Benedito V.A."/>
            <person name="Mayer K.F."/>
            <person name="Gouzy J."/>
            <person name="Schoof H."/>
            <person name="Van de Peer Y."/>
            <person name="Proost S."/>
            <person name="Cook D.R."/>
            <person name="Meyers B.C."/>
            <person name="Spannagl M."/>
            <person name="Cheung F."/>
            <person name="De Mita S."/>
            <person name="Krishnakumar V."/>
            <person name="Gundlach H."/>
            <person name="Zhou S."/>
            <person name="Mudge J."/>
            <person name="Bharti A.K."/>
            <person name="Murray J.D."/>
            <person name="Naoumkina M.A."/>
            <person name="Rosen B."/>
            <person name="Silverstein K.A."/>
            <person name="Tang H."/>
            <person name="Rombauts S."/>
            <person name="Zhao P.X."/>
            <person name="Zhou P."/>
            <person name="Barbe V."/>
            <person name="Bardou P."/>
            <person name="Bechner M."/>
            <person name="Bellec A."/>
            <person name="Berger A."/>
            <person name="Berges H."/>
            <person name="Bidwell S."/>
            <person name="Bisseling T."/>
            <person name="Choisne N."/>
            <person name="Couloux A."/>
            <person name="Denny R."/>
            <person name="Deshpande S."/>
            <person name="Dai X."/>
            <person name="Doyle J.J."/>
            <person name="Dudez A.M."/>
            <person name="Farmer A.D."/>
            <person name="Fouteau S."/>
            <person name="Franken C."/>
            <person name="Gibelin C."/>
            <person name="Gish J."/>
            <person name="Goldstein S."/>
            <person name="Gonzalez A.J."/>
            <person name="Green P.J."/>
            <person name="Hallab A."/>
            <person name="Hartog M."/>
            <person name="Hua A."/>
            <person name="Humphray S.J."/>
            <person name="Jeong D.H."/>
            <person name="Jing Y."/>
            <person name="Jocker A."/>
            <person name="Kenton S.M."/>
            <person name="Kim D.J."/>
            <person name="Klee K."/>
            <person name="Lai H."/>
            <person name="Lang C."/>
            <person name="Lin S."/>
            <person name="Macmil S.L."/>
            <person name="Magdelenat G."/>
            <person name="Matthews L."/>
            <person name="McCorrison J."/>
            <person name="Monaghan E.L."/>
            <person name="Mun J.H."/>
            <person name="Najar F.Z."/>
            <person name="Nicholson C."/>
            <person name="Noirot C."/>
            <person name="O'Bleness M."/>
            <person name="Paule C.R."/>
            <person name="Poulain J."/>
            <person name="Prion F."/>
            <person name="Qin B."/>
            <person name="Qu C."/>
            <person name="Retzel E.F."/>
            <person name="Riddle C."/>
            <person name="Sallet E."/>
            <person name="Samain S."/>
            <person name="Samson N."/>
            <person name="Sanders I."/>
            <person name="Saurat O."/>
            <person name="Scarpelli C."/>
            <person name="Schiex T."/>
            <person name="Segurens B."/>
            <person name="Severin A.J."/>
            <person name="Sherrier D.J."/>
            <person name="Shi R."/>
            <person name="Sims S."/>
            <person name="Singer S.R."/>
            <person name="Sinharoy S."/>
            <person name="Sterck L."/>
            <person name="Viollet A."/>
            <person name="Wang B.B."/>
            <person name="Wang K."/>
            <person name="Wang M."/>
            <person name="Wang X."/>
            <person name="Warfsmann J."/>
            <person name="Weissenbach J."/>
            <person name="White D.D."/>
            <person name="White J.D."/>
            <person name="Wiley G.B."/>
            <person name="Wincker P."/>
            <person name="Xing Y."/>
            <person name="Yang L."/>
            <person name="Yao Z."/>
            <person name="Ying F."/>
            <person name="Zhai J."/>
            <person name="Zhou L."/>
            <person name="Zuber A."/>
            <person name="Denarie J."/>
            <person name="Dixon R.A."/>
            <person name="May G.D."/>
            <person name="Schwartz D.C."/>
            <person name="Rogers J."/>
            <person name="Quetier F."/>
            <person name="Town C.D."/>
            <person name="Roe B.A."/>
        </authorList>
    </citation>
    <scope>NUCLEOTIDE SEQUENCE [LARGE SCALE GENOMIC DNA]</scope>
    <source>
        <strain evidence="3">A17</strain>
        <strain evidence="4 5">cv. Jemalong A17</strain>
    </source>
</reference>
<evidence type="ECO:0000256" key="1">
    <source>
        <dbReference type="SAM" id="MobiDB-lite"/>
    </source>
</evidence>
<evidence type="ECO:0000313" key="3">
    <source>
        <dbReference type="EMBL" id="AES79929.1"/>
    </source>
</evidence>
<feature type="compositionally biased region" description="Low complexity" evidence="1">
    <location>
        <begin position="169"/>
        <end position="179"/>
    </location>
</feature>
<feature type="region of interest" description="Disordered" evidence="1">
    <location>
        <begin position="156"/>
        <end position="179"/>
    </location>
</feature>
<evidence type="ECO:0000313" key="4">
    <source>
        <dbReference type="EnsemblPlants" id="AES79929"/>
    </source>
</evidence>
<dbReference type="PaxDb" id="3880-AES79929"/>
<dbReference type="PANTHER" id="PTHR47718">
    <property type="entry name" value="OS01G0519700 PROTEIN"/>
    <property type="match status" value="1"/>
</dbReference>
<organism evidence="3 5">
    <name type="scientific">Medicago truncatula</name>
    <name type="common">Barrel medic</name>
    <name type="synonym">Medicago tribuloides</name>
    <dbReference type="NCBI Taxonomy" id="3880"/>
    <lineage>
        <taxon>Eukaryota</taxon>
        <taxon>Viridiplantae</taxon>
        <taxon>Streptophyta</taxon>
        <taxon>Embryophyta</taxon>
        <taxon>Tracheophyta</taxon>
        <taxon>Spermatophyta</taxon>
        <taxon>Magnoliopsida</taxon>
        <taxon>eudicotyledons</taxon>
        <taxon>Gunneridae</taxon>
        <taxon>Pentapetalae</taxon>
        <taxon>rosids</taxon>
        <taxon>fabids</taxon>
        <taxon>Fabales</taxon>
        <taxon>Fabaceae</taxon>
        <taxon>Papilionoideae</taxon>
        <taxon>50 kb inversion clade</taxon>
        <taxon>NPAAA clade</taxon>
        <taxon>Hologalegina</taxon>
        <taxon>IRL clade</taxon>
        <taxon>Trifolieae</taxon>
        <taxon>Medicago</taxon>
    </lineage>
</organism>
<name>G7KZB3_MEDTR</name>
<dbReference type="STRING" id="3880.G7KZB3"/>
<sequence>MASSNDDWKPRLGIEFDTREEAEQFYLAYGLREGFRVRVRFTNRKKDGSVSSCRFVCCKEGIRKKEDKCAYEGKIRRGETRTKCLARITLSSKNGKDNHMLRSHRKITEVQAYGIDMADDSGLRQKKVYQLMSTHAGHSANVGFTEVDVRNYITTKRQRSAPPSKHAQSSRVPPQRSSQVRELTTNMVNGVSCSAPPTYEPPLARENMFVSYTTMLMAPFDDTNIGALL</sequence>
<keyword evidence="5" id="KW-1185">Reference proteome</keyword>
<dbReference type="GO" id="GO:0003677">
    <property type="term" value="F:DNA binding"/>
    <property type="evidence" value="ECO:0007669"/>
    <property type="project" value="UniProtKB-KW"/>
</dbReference>
<evidence type="ECO:0000313" key="5">
    <source>
        <dbReference type="Proteomes" id="UP000002051"/>
    </source>
</evidence>
<dbReference type="HOGENOM" id="CLU_1211367_0_0_1"/>